<keyword evidence="2" id="KW-1185">Reference proteome</keyword>
<dbReference type="RefSeq" id="WP_217966111.1">
    <property type="nucleotide sequence ID" value="NZ_JAHTBN010000010.1"/>
</dbReference>
<dbReference type="EMBL" id="JBHSBV010000005">
    <property type="protein sequence ID" value="MFC4202375.1"/>
    <property type="molecule type" value="Genomic_DNA"/>
</dbReference>
<gene>
    <name evidence="1" type="ORF">ACFOY1_15570</name>
</gene>
<accession>A0ABV8P2G9</accession>
<sequence length="169" mass="18412">MFGLFRKVDERALANAVVAFGSGFYKSVRQHMDAADVDVAVMRSEFPLVAIAVTTAFVGMRRKNHTKLMATTAQHAAMAYGVQMERITNGQVVAGEYAVRLTQGLADGRGMEYVRIVCEDPPEDQPKRLISHYLMRLNTSIPAGAIDTAINGVAASLSKLIDDMRHAGI</sequence>
<evidence type="ECO:0000313" key="1">
    <source>
        <dbReference type="EMBL" id="MFC4202375.1"/>
    </source>
</evidence>
<proteinExistence type="predicted"/>
<reference evidence="2" key="1">
    <citation type="journal article" date="2019" name="Int. J. Syst. Evol. Microbiol.">
        <title>The Global Catalogue of Microorganisms (GCM) 10K type strain sequencing project: providing services to taxonomists for standard genome sequencing and annotation.</title>
        <authorList>
            <consortium name="The Broad Institute Genomics Platform"/>
            <consortium name="The Broad Institute Genome Sequencing Center for Infectious Disease"/>
            <person name="Wu L."/>
            <person name="Ma J."/>
        </authorList>
    </citation>
    <scope>NUCLEOTIDE SEQUENCE [LARGE SCALE GENOMIC DNA]</scope>
    <source>
        <strain evidence="2">LMG 24813</strain>
    </source>
</reference>
<comment type="caution">
    <text evidence="1">The sequence shown here is derived from an EMBL/GenBank/DDBJ whole genome shotgun (WGS) entry which is preliminary data.</text>
</comment>
<organism evidence="1 2">
    <name type="scientific">Candidimonas humi</name>
    <dbReference type="NCBI Taxonomy" id="683355"/>
    <lineage>
        <taxon>Bacteria</taxon>
        <taxon>Pseudomonadati</taxon>
        <taxon>Pseudomonadota</taxon>
        <taxon>Betaproteobacteria</taxon>
        <taxon>Burkholderiales</taxon>
        <taxon>Alcaligenaceae</taxon>
        <taxon>Candidimonas</taxon>
    </lineage>
</organism>
<dbReference type="Proteomes" id="UP001595848">
    <property type="component" value="Unassembled WGS sequence"/>
</dbReference>
<evidence type="ECO:0000313" key="2">
    <source>
        <dbReference type="Proteomes" id="UP001595848"/>
    </source>
</evidence>
<protein>
    <submittedName>
        <fullName evidence="1">Uncharacterized protein</fullName>
    </submittedName>
</protein>
<name>A0ABV8P2G9_9BURK</name>